<sequence>MTAKTLTTLAAAIIATASLSLPAMAGGQIAINYAPTDPEQSQMLSTGLTIFGLVNGLKNGANAIQNGNGNSAGIGQMGSGNNGLIVQEGDGHNGTIQQTGNNNSCGLFQFGEATDAECVQNGNGQAGATVVLGF</sequence>
<dbReference type="EMBL" id="JZEX01000141">
    <property type="protein sequence ID" value="KKB10653.1"/>
    <property type="molecule type" value="Genomic_DNA"/>
</dbReference>
<protein>
    <recommendedName>
        <fullName evidence="4">Curlin</fullName>
    </recommendedName>
</protein>
<dbReference type="RefSeq" id="WP_046109835.1">
    <property type="nucleotide sequence ID" value="NZ_JZEX01000141.1"/>
</dbReference>
<dbReference type="OrthoDB" id="7907227at2"/>
<evidence type="ECO:0008006" key="4">
    <source>
        <dbReference type="Google" id="ProtNLM"/>
    </source>
</evidence>
<dbReference type="STRING" id="443610.VE25_16920"/>
<gene>
    <name evidence="2" type="ORF">VE25_16920</name>
</gene>
<feature type="chain" id="PRO_5002487022" description="Curlin" evidence="1">
    <location>
        <begin position="26"/>
        <end position="134"/>
    </location>
</feature>
<dbReference type="PATRIC" id="fig|443610.3.peg.1680"/>
<comment type="caution">
    <text evidence="2">The sequence shown here is derived from an EMBL/GenBank/DDBJ whole genome shotgun (WGS) entry which is preliminary data.</text>
</comment>
<dbReference type="AlphaFoldDB" id="A0A0F5FPB1"/>
<name>A0A0F5FPB1_9HYPH</name>
<evidence type="ECO:0000256" key="1">
    <source>
        <dbReference type="SAM" id="SignalP"/>
    </source>
</evidence>
<accession>A0A0F5FPB1</accession>
<reference evidence="2 3" key="1">
    <citation type="submission" date="2015-03" db="EMBL/GenBank/DDBJ databases">
        <authorList>
            <person name="Hassan Y.I."/>
            <person name="Lepp D."/>
            <person name="Li X.-Z."/>
            <person name="Zhou T."/>
        </authorList>
    </citation>
    <scope>NUCLEOTIDE SEQUENCE [LARGE SCALE GENOMIC DNA]</scope>
    <source>
        <strain evidence="2 3">BD-c194</strain>
    </source>
</reference>
<proteinExistence type="predicted"/>
<evidence type="ECO:0000313" key="2">
    <source>
        <dbReference type="EMBL" id="KKB10653.1"/>
    </source>
</evidence>
<dbReference type="Proteomes" id="UP000033632">
    <property type="component" value="Unassembled WGS sequence"/>
</dbReference>
<organism evidence="2 3">
    <name type="scientific">Devosia geojensis</name>
    <dbReference type="NCBI Taxonomy" id="443610"/>
    <lineage>
        <taxon>Bacteria</taxon>
        <taxon>Pseudomonadati</taxon>
        <taxon>Pseudomonadota</taxon>
        <taxon>Alphaproteobacteria</taxon>
        <taxon>Hyphomicrobiales</taxon>
        <taxon>Devosiaceae</taxon>
        <taxon>Devosia</taxon>
    </lineage>
</organism>
<keyword evidence="3" id="KW-1185">Reference proteome</keyword>
<feature type="signal peptide" evidence="1">
    <location>
        <begin position="1"/>
        <end position="25"/>
    </location>
</feature>
<evidence type="ECO:0000313" key="3">
    <source>
        <dbReference type="Proteomes" id="UP000033632"/>
    </source>
</evidence>
<keyword evidence="1" id="KW-0732">Signal</keyword>